<keyword evidence="3" id="KW-1185">Reference proteome</keyword>
<dbReference type="AlphaFoldDB" id="A0AAD4IJJ6"/>
<protein>
    <submittedName>
        <fullName evidence="2">Uncharacterized protein</fullName>
    </submittedName>
</protein>
<proteinExistence type="predicted"/>
<organism evidence="2 3">
    <name type="scientific">Alternaria panax</name>
    <dbReference type="NCBI Taxonomy" id="48097"/>
    <lineage>
        <taxon>Eukaryota</taxon>
        <taxon>Fungi</taxon>
        <taxon>Dikarya</taxon>
        <taxon>Ascomycota</taxon>
        <taxon>Pezizomycotina</taxon>
        <taxon>Dothideomycetes</taxon>
        <taxon>Pleosporomycetidae</taxon>
        <taxon>Pleosporales</taxon>
        <taxon>Pleosporineae</taxon>
        <taxon>Pleosporaceae</taxon>
        <taxon>Alternaria</taxon>
        <taxon>Alternaria sect. Panax</taxon>
    </lineage>
</organism>
<gene>
    <name evidence="2" type="ORF">G6011_00771</name>
</gene>
<sequence length="248" mass="27529">MNPRRSSRHKTPRTYASFAPADSASESSTKSSVIVDLVGDEELSTDDDTPRASIPPKSPFRTAATAPEEPSTVISLDHGSSLSPTMKHSPSVTEEVQKEALPSSSATPSSPMSTPTGPRRTANVATMQSELLRLGPPPPPSHRRALRKHREALFRQVLKDSIISAKAAESITLRTTIAEEVKVGLQGLLTIEEKDPRHTLMTIRSKSRSYWSKVHQEIHHNSLELNQLYTLRDIERTLFFWANHQHVM</sequence>
<feature type="compositionally biased region" description="Polar residues" evidence="1">
    <location>
        <begin position="72"/>
        <end position="94"/>
    </location>
</feature>
<feature type="compositionally biased region" description="Acidic residues" evidence="1">
    <location>
        <begin position="38"/>
        <end position="47"/>
    </location>
</feature>
<evidence type="ECO:0000313" key="3">
    <source>
        <dbReference type="Proteomes" id="UP001199106"/>
    </source>
</evidence>
<evidence type="ECO:0000313" key="2">
    <source>
        <dbReference type="EMBL" id="KAG9195650.1"/>
    </source>
</evidence>
<accession>A0AAD4IJJ6</accession>
<feature type="compositionally biased region" description="Basic residues" evidence="1">
    <location>
        <begin position="1"/>
        <end position="12"/>
    </location>
</feature>
<feature type="region of interest" description="Disordered" evidence="1">
    <location>
        <begin position="1"/>
        <end position="120"/>
    </location>
</feature>
<name>A0AAD4IJJ6_9PLEO</name>
<dbReference type="EMBL" id="JAANER010000001">
    <property type="protein sequence ID" value="KAG9195650.1"/>
    <property type="molecule type" value="Genomic_DNA"/>
</dbReference>
<dbReference type="Proteomes" id="UP001199106">
    <property type="component" value="Unassembled WGS sequence"/>
</dbReference>
<feature type="compositionally biased region" description="Low complexity" evidence="1">
    <location>
        <begin position="23"/>
        <end position="32"/>
    </location>
</feature>
<feature type="compositionally biased region" description="Low complexity" evidence="1">
    <location>
        <begin position="102"/>
        <end position="118"/>
    </location>
</feature>
<evidence type="ECO:0000256" key="1">
    <source>
        <dbReference type="SAM" id="MobiDB-lite"/>
    </source>
</evidence>
<comment type="caution">
    <text evidence="2">The sequence shown here is derived from an EMBL/GenBank/DDBJ whole genome shotgun (WGS) entry which is preliminary data.</text>
</comment>
<reference evidence="2" key="1">
    <citation type="submission" date="2021-07" db="EMBL/GenBank/DDBJ databases">
        <title>Genome Resource of American Ginseng Black Spot Pathogen Alternaria panax.</title>
        <authorList>
            <person name="Qiu C."/>
            <person name="Wang W."/>
            <person name="Liu Z."/>
        </authorList>
    </citation>
    <scope>NUCLEOTIDE SEQUENCE</scope>
    <source>
        <strain evidence="2">BNCC115425</strain>
    </source>
</reference>